<reference evidence="2" key="1">
    <citation type="submission" date="2022-01" db="EMBL/GenBank/DDBJ databases">
        <title>Novel species in genus Dyadobacter.</title>
        <authorList>
            <person name="Ma C."/>
        </authorList>
    </citation>
    <scope>NUCLEOTIDE SEQUENCE</scope>
    <source>
        <strain evidence="2">CY357</strain>
    </source>
</reference>
<dbReference type="RefSeq" id="WP_235160512.1">
    <property type="nucleotide sequence ID" value="NZ_JAKFFV010000016.1"/>
</dbReference>
<dbReference type="InterPro" id="IPR052548">
    <property type="entry name" value="Type_VII_TA_antitoxin"/>
</dbReference>
<name>A0A9X1QG89_9BACT</name>
<evidence type="ECO:0000259" key="1">
    <source>
        <dbReference type="Pfam" id="PF01909"/>
    </source>
</evidence>
<dbReference type="AlphaFoldDB" id="A0A9X1QG89"/>
<dbReference type="InterPro" id="IPR002934">
    <property type="entry name" value="Polymerase_NTP_transf_dom"/>
</dbReference>
<dbReference type="Proteomes" id="UP001139411">
    <property type="component" value="Unassembled WGS sequence"/>
</dbReference>
<dbReference type="EMBL" id="JAKFFV010000016">
    <property type="protein sequence ID" value="MCF2501150.1"/>
    <property type="molecule type" value="Genomic_DNA"/>
</dbReference>
<evidence type="ECO:0000313" key="2">
    <source>
        <dbReference type="EMBL" id="MCF2501150.1"/>
    </source>
</evidence>
<proteinExistence type="predicted"/>
<dbReference type="SUPFAM" id="SSF81301">
    <property type="entry name" value="Nucleotidyltransferase"/>
    <property type="match status" value="1"/>
</dbReference>
<dbReference type="PANTHER" id="PTHR33933:SF1">
    <property type="entry name" value="PROTEIN ADENYLYLTRANSFERASE MNTA-RELATED"/>
    <property type="match status" value="1"/>
</dbReference>
<dbReference type="Pfam" id="PF01909">
    <property type="entry name" value="NTP_transf_2"/>
    <property type="match status" value="1"/>
</dbReference>
<sequence>MSTKGIPKEISALSQEFVSKVSQLYGKRLNKVILFGSYARGEQHEESDVDYMVVLNDEEIRSYNEINMLAPISSDLGMKYGFWISAIPYTNNKLFFGETPLGKNVIREGIEL</sequence>
<accession>A0A9X1QG89</accession>
<dbReference type="GO" id="GO:0016779">
    <property type="term" value="F:nucleotidyltransferase activity"/>
    <property type="evidence" value="ECO:0007669"/>
    <property type="project" value="InterPro"/>
</dbReference>
<evidence type="ECO:0000313" key="3">
    <source>
        <dbReference type="Proteomes" id="UP001139411"/>
    </source>
</evidence>
<feature type="domain" description="Polymerase nucleotidyl transferase" evidence="1">
    <location>
        <begin position="16"/>
        <end position="77"/>
    </location>
</feature>
<gene>
    <name evidence="2" type="ORF">L0661_22700</name>
</gene>
<dbReference type="Gene3D" id="3.30.460.10">
    <property type="entry name" value="Beta Polymerase, domain 2"/>
    <property type="match status" value="1"/>
</dbReference>
<organism evidence="2 3">
    <name type="scientific">Dyadobacter chenhuakuii</name>
    <dbReference type="NCBI Taxonomy" id="2909339"/>
    <lineage>
        <taxon>Bacteria</taxon>
        <taxon>Pseudomonadati</taxon>
        <taxon>Bacteroidota</taxon>
        <taxon>Cytophagia</taxon>
        <taxon>Cytophagales</taxon>
        <taxon>Spirosomataceae</taxon>
        <taxon>Dyadobacter</taxon>
    </lineage>
</organism>
<dbReference type="InterPro" id="IPR043519">
    <property type="entry name" value="NT_sf"/>
</dbReference>
<comment type="caution">
    <text evidence="2">The sequence shown here is derived from an EMBL/GenBank/DDBJ whole genome shotgun (WGS) entry which is preliminary data.</text>
</comment>
<protein>
    <submittedName>
        <fullName evidence="2">Nucleotidyltransferase domain-containing protein</fullName>
    </submittedName>
</protein>
<dbReference type="PANTHER" id="PTHR33933">
    <property type="entry name" value="NUCLEOTIDYLTRANSFERASE"/>
    <property type="match status" value="1"/>
</dbReference>
<dbReference type="CDD" id="cd05403">
    <property type="entry name" value="NT_KNTase_like"/>
    <property type="match status" value="1"/>
</dbReference>